<gene>
    <name evidence="4" type="ORF">SERLADRAFT_474372</name>
</gene>
<dbReference type="InterPro" id="IPR019140">
    <property type="entry name" value="MCM_complex-bd"/>
</dbReference>
<organism evidence="5">
    <name type="scientific">Serpula lacrymans var. lacrymans (strain S7.9)</name>
    <name type="common">Dry rot fungus</name>
    <dbReference type="NCBI Taxonomy" id="578457"/>
    <lineage>
        <taxon>Eukaryota</taxon>
        <taxon>Fungi</taxon>
        <taxon>Dikarya</taxon>
        <taxon>Basidiomycota</taxon>
        <taxon>Agaricomycotina</taxon>
        <taxon>Agaricomycetes</taxon>
        <taxon>Agaricomycetidae</taxon>
        <taxon>Boletales</taxon>
        <taxon>Coniophorineae</taxon>
        <taxon>Serpulaceae</taxon>
        <taxon>Serpula</taxon>
    </lineage>
</organism>
<sequence>MVSALLVDALKSPTSVLQDFYNDKGNITGHGDEFPKAVSKYFSDILLKTRDTVREVPYLSVINPPESFPERSLVRFRAMVQDTSASPEMYLAKLKGNKCGGWGNTEDLAGNNTAHNIDYSSLRECTVLWAVSIPGETAWHARESESSNTSQHTSHQPSQPHKFPIPGAAHVGVQVKIYDHSAAQNIKPTDIVNFVGILTSEPIYLEMDSPPEVPTLHVLFHEPQPAVEKLLGPPVPNISETRDNLINWISKESLGGDRDAAEWVLLAIIARVKSRTPPLLPPPLTLSRFPQPRNPSSIPSLTHVLSEIVPMFITVPLTLDVLNQNNFAPESREEILHSGLLQVPRGTNFLFTESGIQEGRVVEKGVMNVKAVQEVMNAQSLEYVFPYSRFSFQTDMTFIVLSEGRKSAFFQTSINIPLQIISSENVYRAKDQIKMPATDELIAFRRLVAGAKAGNVQVADKTSTYIQDDFVEQRKRDNSITVDDLIHLMTVARLLALSLYESELSTDVWKRAKELESRRKLRLR</sequence>
<dbReference type="AlphaFoldDB" id="F8P4Y8"/>
<evidence type="ECO:0000313" key="5">
    <source>
        <dbReference type="Proteomes" id="UP000008064"/>
    </source>
</evidence>
<dbReference type="GeneID" id="18820468"/>
<dbReference type="RefSeq" id="XP_007321461.1">
    <property type="nucleotide sequence ID" value="XM_007321399.1"/>
</dbReference>
<feature type="compositionally biased region" description="Polar residues" evidence="3">
    <location>
        <begin position="146"/>
        <end position="159"/>
    </location>
</feature>
<dbReference type="GO" id="GO:0006261">
    <property type="term" value="P:DNA-templated DNA replication"/>
    <property type="evidence" value="ECO:0007669"/>
    <property type="project" value="TreeGrafter"/>
</dbReference>
<evidence type="ECO:0008006" key="6">
    <source>
        <dbReference type="Google" id="ProtNLM"/>
    </source>
</evidence>
<evidence type="ECO:0000256" key="2">
    <source>
        <dbReference type="ARBA" id="ARBA00023242"/>
    </source>
</evidence>
<dbReference type="Proteomes" id="UP000008064">
    <property type="component" value="Unassembled WGS sequence"/>
</dbReference>
<keyword evidence="2" id="KW-0539">Nucleus</keyword>
<dbReference type="GO" id="GO:0003682">
    <property type="term" value="F:chromatin binding"/>
    <property type="evidence" value="ECO:0007669"/>
    <property type="project" value="TreeGrafter"/>
</dbReference>
<dbReference type="KEGG" id="sla:SERLADRAFT_474372"/>
<feature type="region of interest" description="Disordered" evidence="3">
    <location>
        <begin position="140"/>
        <end position="164"/>
    </location>
</feature>
<evidence type="ECO:0000256" key="1">
    <source>
        <dbReference type="ARBA" id="ARBA00004123"/>
    </source>
</evidence>
<proteinExistence type="predicted"/>
<comment type="subcellular location">
    <subcellularLocation>
        <location evidence="1">Nucleus</location>
    </subcellularLocation>
</comment>
<dbReference type="EMBL" id="GL945438">
    <property type="protein sequence ID" value="EGO21675.1"/>
    <property type="molecule type" value="Genomic_DNA"/>
</dbReference>
<dbReference type="PANTHER" id="PTHR13489:SF0">
    <property type="entry name" value="MINI-CHROMOSOME MAINTENANCE COMPLEX-BINDING PROTEIN"/>
    <property type="match status" value="1"/>
</dbReference>
<accession>F8P4Y8</accession>
<dbReference type="OrthoDB" id="329666at2759"/>
<dbReference type="Pfam" id="PF09739">
    <property type="entry name" value="MCM_bind"/>
    <property type="match status" value="1"/>
</dbReference>
<protein>
    <recommendedName>
        <fullName evidence="6">Mini-chromosome maintenance complex-binding protein</fullName>
    </recommendedName>
</protein>
<dbReference type="PANTHER" id="PTHR13489">
    <property type="entry name" value="MINI-CHROMOSOME MAINTENANCE COMPLEX-BINDING PROTEIN"/>
    <property type="match status" value="1"/>
</dbReference>
<name>F8P4Y8_SERL9</name>
<evidence type="ECO:0000313" key="4">
    <source>
        <dbReference type="EMBL" id="EGO21675.1"/>
    </source>
</evidence>
<reference evidence="5" key="1">
    <citation type="journal article" date="2011" name="Science">
        <title>The plant cell wall-decomposing machinery underlies the functional diversity of forest fungi.</title>
        <authorList>
            <person name="Eastwood D.C."/>
            <person name="Floudas D."/>
            <person name="Binder M."/>
            <person name="Majcherczyk A."/>
            <person name="Schneider P."/>
            <person name="Aerts A."/>
            <person name="Asiegbu F.O."/>
            <person name="Baker S.E."/>
            <person name="Barry K."/>
            <person name="Bendiksby M."/>
            <person name="Blumentritt M."/>
            <person name="Coutinho P.M."/>
            <person name="Cullen D."/>
            <person name="de Vries R.P."/>
            <person name="Gathman A."/>
            <person name="Goodell B."/>
            <person name="Henrissat B."/>
            <person name="Ihrmark K."/>
            <person name="Kauserud H."/>
            <person name="Kohler A."/>
            <person name="LaButti K."/>
            <person name="Lapidus A."/>
            <person name="Lavin J.L."/>
            <person name="Lee Y.-H."/>
            <person name="Lindquist E."/>
            <person name="Lilly W."/>
            <person name="Lucas S."/>
            <person name="Morin E."/>
            <person name="Murat C."/>
            <person name="Oguiza J.A."/>
            <person name="Park J."/>
            <person name="Pisabarro A.G."/>
            <person name="Riley R."/>
            <person name="Rosling A."/>
            <person name="Salamov A."/>
            <person name="Schmidt O."/>
            <person name="Schmutz J."/>
            <person name="Skrede I."/>
            <person name="Stenlid J."/>
            <person name="Wiebenga A."/>
            <person name="Xie X."/>
            <person name="Kuees U."/>
            <person name="Hibbett D.S."/>
            <person name="Hoffmeister D."/>
            <person name="Hoegberg N."/>
            <person name="Martin F."/>
            <person name="Grigoriev I.V."/>
            <person name="Watkinson S.C."/>
        </authorList>
    </citation>
    <scope>NUCLEOTIDE SEQUENCE [LARGE SCALE GENOMIC DNA]</scope>
    <source>
        <strain evidence="5">S7.9</strain>
    </source>
</reference>
<dbReference type="HOGENOM" id="CLU_029811_2_0_1"/>
<dbReference type="GO" id="GO:0005634">
    <property type="term" value="C:nucleus"/>
    <property type="evidence" value="ECO:0007669"/>
    <property type="project" value="UniProtKB-SubCell"/>
</dbReference>
<evidence type="ECO:0000256" key="3">
    <source>
        <dbReference type="SAM" id="MobiDB-lite"/>
    </source>
</evidence>